<protein>
    <submittedName>
        <fullName evidence="1">Uncharacterized protein</fullName>
    </submittedName>
</protein>
<proteinExistence type="predicted"/>
<name>A0AAV3QJR2_LITER</name>
<keyword evidence="2" id="KW-1185">Reference proteome</keyword>
<dbReference type="AlphaFoldDB" id="A0AAV3QJR2"/>
<accession>A0AAV3QJR2</accession>
<dbReference type="EMBL" id="BAABME010004843">
    <property type="protein sequence ID" value="GAA0163770.1"/>
    <property type="molecule type" value="Genomic_DNA"/>
</dbReference>
<comment type="caution">
    <text evidence="1">The sequence shown here is derived from an EMBL/GenBank/DDBJ whole genome shotgun (WGS) entry which is preliminary data.</text>
</comment>
<sequence length="130" mass="14215">MYQGKGFSIISQLFPSLWDERGYCQPCPYLRNQVMVGPQSSIKALFQKVCPLSPLNLHLLQVMAGGGILRDTPSASPTRDPSFVRVIDTATLHHEEVNDDVFREMDEYPANPIAPELAGAGQVQPAGSST</sequence>
<gene>
    <name evidence="1" type="ORF">LIER_19558</name>
</gene>
<organism evidence="1 2">
    <name type="scientific">Lithospermum erythrorhizon</name>
    <name type="common">Purple gromwell</name>
    <name type="synonym">Lithospermum officinale var. erythrorhizon</name>
    <dbReference type="NCBI Taxonomy" id="34254"/>
    <lineage>
        <taxon>Eukaryota</taxon>
        <taxon>Viridiplantae</taxon>
        <taxon>Streptophyta</taxon>
        <taxon>Embryophyta</taxon>
        <taxon>Tracheophyta</taxon>
        <taxon>Spermatophyta</taxon>
        <taxon>Magnoliopsida</taxon>
        <taxon>eudicotyledons</taxon>
        <taxon>Gunneridae</taxon>
        <taxon>Pentapetalae</taxon>
        <taxon>asterids</taxon>
        <taxon>lamiids</taxon>
        <taxon>Boraginales</taxon>
        <taxon>Boraginaceae</taxon>
        <taxon>Boraginoideae</taxon>
        <taxon>Lithospermeae</taxon>
        <taxon>Lithospermum</taxon>
    </lineage>
</organism>
<evidence type="ECO:0000313" key="2">
    <source>
        <dbReference type="Proteomes" id="UP001454036"/>
    </source>
</evidence>
<dbReference type="Proteomes" id="UP001454036">
    <property type="component" value="Unassembled WGS sequence"/>
</dbReference>
<reference evidence="1 2" key="1">
    <citation type="submission" date="2024-01" db="EMBL/GenBank/DDBJ databases">
        <title>The complete chloroplast genome sequence of Lithospermum erythrorhizon: insights into the phylogenetic relationship among Boraginaceae species and the maternal lineages of purple gromwells.</title>
        <authorList>
            <person name="Okada T."/>
            <person name="Watanabe K."/>
        </authorList>
    </citation>
    <scope>NUCLEOTIDE SEQUENCE [LARGE SCALE GENOMIC DNA]</scope>
</reference>
<evidence type="ECO:0000313" key="1">
    <source>
        <dbReference type="EMBL" id="GAA0163770.1"/>
    </source>
</evidence>